<feature type="transmembrane region" description="Helical" evidence="1">
    <location>
        <begin position="9"/>
        <end position="28"/>
    </location>
</feature>
<gene>
    <name evidence="2" type="ORF">V1468_07080</name>
</gene>
<keyword evidence="3" id="KW-1185">Reference proteome</keyword>
<feature type="transmembrane region" description="Helical" evidence="1">
    <location>
        <begin position="106"/>
        <end position="125"/>
    </location>
</feature>
<feature type="transmembrane region" description="Helical" evidence="1">
    <location>
        <begin position="77"/>
        <end position="100"/>
    </location>
</feature>
<keyword evidence="1" id="KW-1133">Transmembrane helix</keyword>
<keyword evidence="1" id="KW-0472">Membrane</keyword>
<dbReference type="EMBL" id="JAZHOU010000002">
    <property type="protein sequence ID" value="MEF3078759.1"/>
    <property type="molecule type" value="Genomic_DNA"/>
</dbReference>
<protein>
    <submittedName>
        <fullName evidence="2">Uncharacterized protein</fullName>
    </submittedName>
</protein>
<dbReference type="RefSeq" id="WP_331809537.1">
    <property type="nucleotide sequence ID" value="NZ_JAZHOU010000002.1"/>
</dbReference>
<dbReference type="Proteomes" id="UP001356704">
    <property type="component" value="Unassembled WGS sequence"/>
</dbReference>
<evidence type="ECO:0000313" key="2">
    <source>
        <dbReference type="EMBL" id="MEF3078759.1"/>
    </source>
</evidence>
<evidence type="ECO:0000256" key="1">
    <source>
        <dbReference type="SAM" id="Phobius"/>
    </source>
</evidence>
<comment type="caution">
    <text evidence="2">The sequence shown here is derived from an EMBL/GenBank/DDBJ whole genome shotgun (WGS) entry which is preliminary data.</text>
</comment>
<feature type="transmembrane region" description="Helical" evidence="1">
    <location>
        <begin position="40"/>
        <end position="65"/>
    </location>
</feature>
<keyword evidence="1" id="KW-0812">Transmembrane</keyword>
<proteinExistence type="predicted"/>
<name>A0ABU7W6K5_9FLAO</name>
<sequence length="126" mass="14568">MKLLTKKKVTYVLNLVLLLILVVPYSYYLSHYKETEELDWIPNFVFQQTDLICCYLLIAILIIGFQTSKTYVLRKRFLTASLIVSFVYFIGGSFSLYLPVQDFSPGIGNVLALTLFPLIIIVFRLE</sequence>
<organism evidence="2 3">
    <name type="scientific">Winogradskyella poriferorum</name>
    <dbReference type="NCBI Taxonomy" id="307627"/>
    <lineage>
        <taxon>Bacteria</taxon>
        <taxon>Pseudomonadati</taxon>
        <taxon>Bacteroidota</taxon>
        <taxon>Flavobacteriia</taxon>
        <taxon>Flavobacteriales</taxon>
        <taxon>Flavobacteriaceae</taxon>
        <taxon>Winogradskyella</taxon>
    </lineage>
</organism>
<reference evidence="2 3" key="1">
    <citation type="submission" date="2024-02" db="EMBL/GenBank/DDBJ databases">
        <title>Winogradskyella poriferorum JCM 12885.</title>
        <authorList>
            <person name="Zhang D.-F."/>
            <person name="Fu Z.-Y."/>
        </authorList>
    </citation>
    <scope>NUCLEOTIDE SEQUENCE [LARGE SCALE GENOMIC DNA]</scope>
    <source>
        <strain evidence="2 3">JCM 12885</strain>
    </source>
</reference>
<accession>A0ABU7W6K5</accession>
<evidence type="ECO:0000313" key="3">
    <source>
        <dbReference type="Proteomes" id="UP001356704"/>
    </source>
</evidence>